<gene>
    <name evidence="2" type="ORF">BDD14_6502</name>
</gene>
<dbReference type="Proteomes" id="UP000292958">
    <property type="component" value="Unassembled WGS sequence"/>
</dbReference>
<comment type="caution">
    <text evidence="2">The sequence shown here is derived from an EMBL/GenBank/DDBJ whole genome shotgun (WGS) entry which is preliminary data.</text>
</comment>
<sequence>MDLTTILSQIDAQITALQQAKTLLTDASTSRKVGRPAKATSPVANPTRMPLSAEAKARIVAAQKKRWAKAKKATPAKTVSAKTA</sequence>
<dbReference type="AlphaFoldDB" id="A0A4Q7XX22"/>
<evidence type="ECO:0000313" key="2">
    <source>
        <dbReference type="EMBL" id="RZU28917.1"/>
    </source>
</evidence>
<dbReference type="EMBL" id="SHKW01000008">
    <property type="protein sequence ID" value="RZU28917.1"/>
    <property type="molecule type" value="Genomic_DNA"/>
</dbReference>
<accession>A0A4Q7XX22</accession>
<feature type="region of interest" description="Disordered" evidence="1">
    <location>
        <begin position="28"/>
        <end position="49"/>
    </location>
</feature>
<organism evidence="2 3">
    <name type="scientific">Edaphobacter modestus</name>
    <dbReference type="NCBI Taxonomy" id="388466"/>
    <lineage>
        <taxon>Bacteria</taxon>
        <taxon>Pseudomonadati</taxon>
        <taxon>Acidobacteriota</taxon>
        <taxon>Terriglobia</taxon>
        <taxon>Terriglobales</taxon>
        <taxon>Acidobacteriaceae</taxon>
        <taxon>Edaphobacter</taxon>
    </lineage>
</organism>
<evidence type="ECO:0000313" key="3">
    <source>
        <dbReference type="Proteomes" id="UP000292958"/>
    </source>
</evidence>
<protein>
    <submittedName>
        <fullName evidence="2">Uncharacterized protein</fullName>
    </submittedName>
</protein>
<proteinExistence type="predicted"/>
<reference evidence="2 3" key="1">
    <citation type="submission" date="2019-02" db="EMBL/GenBank/DDBJ databases">
        <title>Genomic Encyclopedia of Archaeal and Bacterial Type Strains, Phase II (KMG-II): from individual species to whole genera.</title>
        <authorList>
            <person name="Goeker M."/>
        </authorList>
    </citation>
    <scope>NUCLEOTIDE SEQUENCE [LARGE SCALE GENOMIC DNA]</scope>
    <source>
        <strain evidence="2 3">DSM 18101</strain>
    </source>
</reference>
<name>A0A4Q7XX22_9BACT</name>
<keyword evidence="3" id="KW-1185">Reference proteome</keyword>
<evidence type="ECO:0000256" key="1">
    <source>
        <dbReference type="SAM" id="MobiDB-lite"/>
    </source>
</evidence>